<gene>
    <name evidence="1" type="ORF">HBF26_17365</name>
</gene>
<evidence type="ECO:0000313" key="2">
    <source>
        <dbReference type="Proteomes" id="UP001429601"/>
    </source>
</evidence>
<protein>
    <submittedName>
        <fullName evidence="1">Uncharacterized protein</fullName>
    </submittedName>
</protein>
<proteinExistence type="predicted"/>
<accession>A0ABX0Q7Y0</accession>
<sequence>MPWLPPGVSLMAFYGNRRGQRARREENERENAWVICPTHGGHNPWQRTLGGWRLGGCQKCAAERYEATIRRWAEEKAKA</sequence>
<organism evidence="1 2">
    <name type="scientific">Luteibacter jiangsuensis</name>
    <dbReference type="NCBI Taxonomy" id="637577"/>
    <lineage>
        <taxon>Bacteria</taxon>
        <taxon>Pseudomonadati</taxon>
        <taxon>Pseudomonadota</taxon>
        <taxon>Gammaproteobacteria</taxon>
        <taxon>Lysobacterales</taxon>
        <taxon>Rhodanobacteraceae</taxon>
        <taxon>Luteibacter</taxon>
    </lineage>
</organism>
<reference evidence="1 2" key="1">
    <citation type="journal article" date="2011" name="Curr. Microbiol.">
        <title>Luteibacter jiangsuensis sp. nov.: a methamidophos-degrading bacterium isolated from a methamidophos-manufacturing factory.</title>
        <authorList>
            <person name="Wang L."/>
            <person name="Wang G.L."/>
            <person name="Li S.P."/>
            <person name="Jiang J.D."/>
        </authorList>
    </citation>
    <scope>NUCLEOTIDE SEQUENCE [LARGE SCALE GENOMIC DNA]</scope>
    <source>
        <strain evidence="1 2">CGMCC 1.10133</strain>
    </source>
</reference>
<comment type="caution">
    <text evidence="1">The sequence shown here is derived from an EMBL/GenBank/DDBJ whole genome shotgun (WGS) entry which is preliminary data.</text>
</comment>
<dbReference type="EMBL" id="JAAQQR010000010">
    <property type="protein sequence ID" value="NID06668.1"/>
    <property type="molecule type" value="Genomic_DNA"/>
</dbReference>
<evidence type="ECO:0000313" key="1">
    <source>
        <dbReference type="EMBL" id="NID06668.1"/>
    </source>
</evidence>
<dbReference type="RefSeq" id="WP_167129273.1">
    <property type="nucleotide sequence ID" value="NZ_JAAQQR010000010.1"/>
</dbReference>
<name>A0ABX0Q7Y0_9GAMM</name>
<keyword evidence="2" id="KW-1185">Reference proteome</keyword>
<dbReference type="Proteomes" id="UP001429601">
    <property type="component" value="Unassembled WGS sequence"/>
</dbReference>